<name>A0A644YAY3_9ZZZZ</name>
<evidence type="ECO:0000313" key="1">
    <source>
        <dbReference type="EMBL" id="MPM23294.1"/>
    </source>
</evidence>
<reference evidence="1" key="1">
    <citation type="submission" date="2019-08" db="EMBL/GenBank/DDBJ databases">
        <authorList>
            <person name="Kucharzyk K."/>
            <person name="Murdoch R.W."/>
            <person name="Higgins S."/>
            <person name="Loffler F."/>
        </authorList>
    </citation>
    <scope>NUCLEOTIDE SEQUENCE</scope>
</reference>
<accession>A0A644YAY3</accession>
<dbReference type="AntiFam" id="ANF00180">
    <property type="entry name" value="Shadow ORF (opposite PGK1)"/>
</dbReference>
<comment type="caution">
    <text evidence="1">The sequence shown here is derived from an EMBL/GenBank/DDBJ whole genome shotgun (WGS) entry which is preliminary data.</text>
</comment>
<proteinExistence type="predicted"/>
<protein>
    <submittedName>
        <fullName evidence="1">Uncharacterized protein</fullName>
    </submittedName>
</protein>
<gene>
    <name evidence="1" type="ORF">SDC9_69765</name>
</gene>
<dbReference type="AlphaFoldDB" id="A0A644YAY3"/>
<sequence length="67" mass="7316">MRAGNHRRAVVQQILNGRQRRNNALVAGNGSGGLVQRHIEVAPEQDLPAADVHVLDCLLIVVHMHPP</sequence>
<organism evidence="1">
    <name type="scientific">bioreactor metagenome</name>
    <dbReference type="NCBI Taxonomy" id="1076179"/>
    <lineage>
        <taxon>unclassified sequences</taxon>
        <taxon>metagenomes</taxon>
        <taxon>ecological metagenomes</taxon>
    </lineage>
</organism>
<dbReference type="EMBL" id="VSSQ01003998">
    <property type="protein sequence ID" value="MPM23294.1"/>
    <property type="molecule type" value="Genomic_DNA"/>
</dbReference>